<dbReference type="AlphaFoldDB" id="A0A1B9G5D6"/>
<reference evidence="2" key="4">
    <citation type="submission" date="2024-02" db="EMBL/GenBank/DDBJ databases">
        <title>Comparative genomics of Cryptococcus and Kwoniella reveals pathogenesis evolution and contrasting modes of karyotype evolution via chromosome fusion or intercentromeric recombination.</title>
        <authorList>
            <person name="Coelho M.A."/>
            <person name="David-Palma M."/>
            <person name="Shea T."/>
            <person name="Bowers K."/>
            <person name="McGinley-Smith S."/>
            <person name="Mohammad A.W."/>
            <person name="Gnirke A."/>
            <person name="Yurkov A.M."/>
            <person name="Nowrousian M."/>
            <person name="Sun S."/>
            <person name="Cuomo C.A."/>
            <person name="Heitman J."/>
        </authorList>
    </citation>
    <scope>NUCLEOTIDE SEQUENCE</scope>
    <source>
        <strain evidence="2">CBS 10118</strain>
    </source>
</reference>
<keyword evidence="3" id="KW-1185">Reference proteome</keyword>
<reference evidence="1" key="3">
    <citation type="submission" date="2014-01" db="EMBL/GenBank/DDBJ databases">
        <title>Evolution of pathogenesis and genome organization in the Tremellales.</title>
        <authorList>
            <person name="Cuomo C."/>
            <person name="Litvintseva A."/>
            <person name="Heitman J."/>
            <person name="Chen Y."/>
            <person name="Sun S."/>
            <person name="Springer D."/>
            <person name="Dromer F."/>
            <person name="Young S."/>
            <person name="Zeng Q."/>
            <person name="Chapman S."/>
            <person name="Gujja S."/>
            <person name="Saif S."/>
            <person name="Birren B."/>
        </authorList>
    </citation>
    <scope>NUCLEOTIDE SEQUENCE</scope>
    <source>
        <strain evidence="1">CBS 10118</strain>
    </source>
</reference>
<dbReference type="EMBL" id="KI894020">
    <property type="protein sequence ID" value="OCF26247.1"/>
    <property type="molecule type" value="Genomic_DNA"/>
</dbReference>
<protein>
    <submittedName>
        <fullName evidence="1">Uncharacterized protein</fullName>
    </submittedName>
</protein>
<reference evidence="1" key="1">
    <citation type="submission" date="2013-07" db="EMBL/GenBank/DDBJ databases">
        <title>The Genome Sequence of Cryptococcus bestiolae CBS10118.</title>
        <authorList>
            <consortium name="The Broad Institute Genome Sequencing Platform"/>
            <person name="Cuomo C."/>
            <person name="Litvintseva A."/>
            <person name="Chen Y."/>
            <person name="Heitman J."/>
            <person name="Sun S."/>
            <person name="Springer D."/>
            <person name="Dromer F."/>
            <person name="Young S.K."/>
            <person name="Zeng Q."/>
            <person name="Gargeya S."/>
            <person name="Fitzgerald M."/>
            <person name="Abouelleil A."/>
            <person name="Alvarado L."/>
            <person name="Berlin A.M."/>
            <person name="Chapman S.B."/>
            <person name="Dewar J."/>
            <person name="Goldberg J."/>
            <person name="Griggs A."/>
            <person name="Gujja S."/>
            <person name="Hansen M."/>
            <person name="Howarth C."/>
            <person name="Imamovic A."/>
            <person name="Larimer J."/>
            <person name="McCowan C."/>
            <person name="Murphy C."/>
            <person name="Pearson M."/>
            <person name="Priest M."/>
            <person name="Roberts A."/>
            <person name="Saif S."/>
            <person name="Shea T."/>
            <person name="Sykes S."/>
            <person name="Wortman J."/>
            <person name="Nusbaum C."/>
            <person name="Birren B."/>
        </authorList>
    </citation>
    <scope>NUCLEOTIDE SEQUENCE [LARGE SCALE GENOMIC DNA]</scope>
    <source>
        <strain evidence="1">CBS 10118</strain>
    </source>
</reference>
<dbReference type="EMBL" id="CP144541">
    <property type="protein sequence ID" value="WVW78595.1"/>
    <property type="molecule type" value="Genomic_DNA"/>
</dbReference>
<dbReference type="KEGG" id="kbi:30208325"/>
<reference evidence="2" key="2">
    <citation type="submission" date="2013-07" db="EMBL/GenBank/DDBJ databases">
        <authorList>
            <consortium name="The Broad Institute Genome Sequencing Platform"/>
            <person name="Cuomo C."/>
            <person name="Litvintseva A."/>
            <person name="Chen Y."/>
            <person name="Heitman J."/>
            <person name="Sun S."/>
            <person name="Springer D."/>
            <person name="Dromer F."/>
            <person name="Young S.K."/>
            <person name="Zeng Q."/>
            <person name="Gargeya S."/>
            <person name="Fitzgerald M."/>
            <person name="Abouelleil A."/>
            <person name="Alvarado L."/>
            <person name="Berlin A.M."/>
            <person name="Chapman S.B."/>
            <person name="Dewar J."/>
            <person name="Goldberg J."/>
            <person name="Griggs A."/>
            <person name="Gujja S."/>
            <person name="Hansen M."/>
            <person name="Howarth C."/>
            <person name="Imamovic A."/>
            <person name="Larimer J."/>
            <person name="McCowan C."/>
            <person name="Murphy C."/>
            <person name="Pearson M."/>
            <person name="Priest M."/>
            <person name="Roberts A."/>
            <person name="Saif S."/>
            <person name="Shea T."/>
            <person name="Sykes S."/>
            <person name="Wortman J."/>
            <person name="Nusbaum C."/>
            <person name="Birren B."/>
        </authorList>
    </citation>
    <scope>NUCLEOTIDE SEQUENCE</scope>
    <source>
        <strain evidence="2">CBS 10118</strain>
    </source>
</reference>
<evidence type="ECO:0000313" key="3">
    <source>
        <dbReference type="Proteomes" id="UP000092730"/>
    </source>
</evidence>
<name>A0A1B9G5D6_9TREE</name>
<sequence>MVDQPSVGSIHEGMYKPSCWELHNNGTPESVLAVTANMGHLHAKRRSHHSKDGSQLSSYSLKGLPIHKYTSTITQELVMGQSVNVSEAVEKCFRQPTDDCSLTDPSIERSYELLCTGVKVDYKSTNGMVGCAQNHWQAAPPSIILSTPVSSTADLEELKFYPDRYRKALSSICSASYSVETGAENARGVYCEGCDSKTGVVLFGNTIIPPYWSQNFKKHDPISWEFRRAGLRPLRSGHALSSAGK</sequence>
<accession>A0A1B9G5D6</accession>
<evidence type="ECO:0000313" key="2">
    <source>
        <dbReference type="EMBL" id="WVW78595.1"/>
    </source>
</evidence>
<dbReference type="RefSeq" id="XP_019047317.1">
    <property type="nucleotide sequence ID" value="XM_019190569.1"/>
</dbReference>
<proteinExistence type="predicted"/>
<dbReference type="VEuPathDB" id="FungiDB:I302_03926"/>
<dbReference type="GeneID" id="30208325"/>
<gene>
    <name evidence="1" type="ORF">I302_03926</name>
    <name evidence="2" type="ORF">I302_100551</name>
</gene>
<dbReference type="Proteomes" id="UP000092730">
    <property type="component" value="Chromosome 1"/>
</dbReference>
<evidence type="ECO:0000313" key="1">
    <source>
        <dbReference type="EMBL" id="OCF26247.1"/>
    </source>
</evidence>
<organism evidence="1">
    <name type="scientific">Kwoniella bestiolae CBS 10118</name>
    <dbReference type="NCBI Taxonomy" id="1296100"/>
    <lineage>
        <taxon>Eukaryota</taxon>
        <taxon>Fungi</taxon>
        <taxon>Dikarya</taxon>
        <taxon>Basidiomycota</taxon>
        <taxon>Agaricomycotina</taxon>
        <taxon>Tremellomycetes</taxon>
        <taxon>Tremellales</taxon>
        <taxon>Cryptococcaceae</taxon>
        <taxon>Kwoniella</taxon>
    </lineage>
</organism>